<keyword evidence="4 10" id="KW-0540">Nuclease</keyword>
<dbReference type="HAMAP" id="MF_02206">
    <property type="entry name" value="DinG_exonucl"/>
    <property type="match status" value="1"/>
</dbReference>
<keyword evidence="12" id="KW-0175">Coiled coil</keyword>
<dbReference type="PROSITE" id="PS51193">
    <property type="entry name" value="HELICASE_ATP_BIND_2"/>
    <property type="match status" value="1"/>
</dbReference>
<dbReference type="FunFam" id="3.30.420.10:FF:000045">
    <property type="entry name" value="3'-5' exonuclease DinG"/>
    <property type="match status" value="1"/>
</dbReference>
<evidence type="ECO:0000256" key="6">
    <source>
        <dbReference type="ARBA" id="ARBA00022801"/>
    </source>
</evidence>
<comment type="caution">
    <text evidence="10">Lacks conserved residue(s) required for the propagation of feature annotation.</text>
</comment>
<evidence type="ECO:0000256" key="5">
    <source>
        <dbReference type="ARBA" id="ARBA00022741"/>
    </source>
</evidence>
<protein>
    <recommendedName>
        <fullName evidence="10 11">3'-5' exonuclease DinG</fullName>
        <ecNumber evidence="10 11">3.1.-.-</ecNumber>
    </recommendedName>
</protein>
<dbReference type="SMART" id="SM00479">
    <property type="entry name" value="EXOIII"/>
    <property type="match status" value="1"/>
</dbReference>
<dbReference type="Pfam" id="PF13307">
    <property type="entry name" value="Helicase_C_2"/>
    <property type="match status" value="1"/>
</dbReference>
<evidence type="ECO:0000256" key="4">
    <source>
        <dbReference type="ARBA" id="ARBA00022722"/>
    </source>
</evidence>
<dbReference type="GO" id="GO:0008408">
    <property type="term" value="F:3'-5' exonuclease activity"/>
    <property type="evidence" value="ECO:0007669"/>
    <property type="project" value="UniProtKB-UniRule"/>
</dbReference>
<keyword evidence="15" id="KW-1185">Reference proteome</keyword>
<keyword evidence="7 10" id="KW-0269">Exonuclease</keyword>
<dbReference type="GO" id="GO:0005829">
    <property type="term" value="C:cytosol"/>
    <property type="evidence" value="ECO:0007669"/>
    <property type="project" value="TreeGrafter"/>
</dbReference>
<dbReference type="Proteomes" id="UP000030361">
    <property type="component" value="Chromosome"/>
</dbReference>
<keyword evidence="8 10" id="KW-0067">ATP-binding</keyword>
<dbReference type="RefSeq" id="WP_035167145.1">
    <property type="nucleotide sequence ID" value="NZ_CP018906.1"/>
</dbReference>
<dbReference type="GO" id="GO:0003887">
    <property type="term" value="F:DNA-directed DNA polymerase activity"/>
    <property type="evidence" value="ECO:0007669"/>
    <property type="project" value="UniProtKB-KW"/>
</dbReference>
<keyword evidence="5 10" id="KW-0547">Nucleotide-binding</keyword>
<dbReference type="AlphaFoldDB" id="A0A1S6QKF5"/>
<evidence type="ECO:0000256" key="2">
    <source>
        <dbReference type="ARBA" id="ARBA00022695"/>
    </source>
</evidence>
<dbReference type="Pfam" id="PF00929">
    <property type="entry name" value="RNase_T"/>
    <property type="match status" value="1"/>
</dbReference>
<comment type="function">
    <text evidence="10 11">3'-5' exonuclease.</text>
</comment>
<dbReference type="InterPro" id="IPR006310">
    <property type="entry name" value="DinG"/>
</dbReference>
<evidence type="ECO:0000313" key="14">
    <source>
        <dbReference type="EMBL" id="AQW22070.1"/>
    </source>
</evidence>
<dbReference type="Gene3D" id="3.40.50.300">
    <property type="entry name" value="P-loop containing nucleotide triphosphate hydrolases"/>
    <property type="match status" value="2"/>
</dbReference>
<evidence type="ECO:0000256" key="9">
    <source>
        <dbReference type="ARBA" id="ARBA00022932"/>
    </source>
</evidence>
<dbReference type="InterPro" id="IPR027417">
    <property type="entry name" value="P-loop_NTPase"/>
</dbReference>
<dbReference type="OrthoDB" id="9803913at2"/>
<keyword evidence="1" id="KW-0808">Transferase</keyword>
<dbReference type="KEGG" id="lcu:PL11_009135"/>
<sequence>MNSNSIYSVVDMETTGTDSANEDRIIQFSCYQVQNNEIINEFTTDINPNREISSRISQLTGINQQRLDSAKPFDALAGTIYKLLQGTIFVAHNVNFDYPFLNSEFQRAGYPELELEAIDTVTLSQLLLPTLTSYRLSDLSKYFNIFHKHPHSANGDAYATSKLLIVLFKQLQELPAMTLSQIVRVRPNLPLDTFEVLKRMDADNRSQPTAKPIPNYLYIANGIVLRKKELLSNSQEKVVATYPKNKRQKQKVLPDNLESRPQQNTMMNMIYNNYSEDNQSGSKNLIIEAPTGVGKSLGYSLPFAYLAEKKQVVISTATNYLQQQLQDQTIPLLNDGLPFHTSSVILKGSSHYIDLSKFKTVLYSSDSHPHNSFLKCQILVWLTMTKTGDLDELHLNVDQNGLLESINHRSTKEINSDNPFFSDDFLRFNIQNAKRANFIIVNHSYLLSNWEGFSKLNEKPYLCIDETQQFLESVRTENKQQILPGMILADFDRTSIGIRYALSAEIFSNNESLSSSKQKLVWLLSSARASVNETFSTIFKQIISRASYKKANSKLQVNVNAKNRDQYLDLLTNLKGEIAPKLKQLTKYAKRLQSEVNNNNQAMVDSDKHELKSWFQQLEKLETRLVDLLTVIDLFINHFSEQVFWITVDDITNYETLSFNCAIFETANYLKKTIYNNFEKPTFTGATIFSSKKSKFIFDNLGLQRNDVISRRLKSDFAASDKARIYMVNSFEPDSEVGTEKYYHFLSESIQRIFRNSPRQTMVLFNSLDAIRQTYHFMAEDGFTETRMVLAQGVNGTANKISRAFGQQEPAILLGTGTFWSGVDFPGDLLENLIIAQLPFDVPTDPYNSALYQRARMNKQNPFYSISLPNATLKMRQGIGRLLRTKDDIGTVFILDPRAVTKHYGSIMMANIDSNIPIESGSLDESIVNMLSFYEKH</sequence>
<dbReference type="PANTHER" id="PTHR30231:SF41">
    <property type="entry name" value="DNA POLYMERASE III SUBUNIT EPSILON"/>
    <property type="match status" value="1"/>
</dbReference>
<dbReference type="GO" id="GO:0016818">
    <property type="term" value="F:hydrolase activity, acting on acid anhydrides, in phosphorus-containing anhydrides"/>
    <property type="evidence" value="ECO:0007669"/>
    <property type="project" value="InterPro"/>
</dbReference>
<keyword evidence="2" id="KW-0548">Nucleotidyltransferase</keyword>
<evidence type="ECO:0000256" key="1">
    <source>
        <dbReference type="ARBA" id="ARBA00022679"/>
    </source>
</evidence>
<organism evidence="14 15">
    <name type="scientific">Lentilactobacillus curieae</name>
    <dbReference type="NCBI Taxonomy" id="1138822"/>
    <lineage>
        <taxon>Bacteria</taxon>
        <taxon>Bacillati</taxon>
        <taxon>Bacillota</taxon>
        <taxon>Bacilli</taxon>
        <taxon>Lactobacillales</taxon>
        <taxon>Lactobacillaceae</taxon>
        <taxon>Lentilactobacillus</taxon>
    </lineage>
</organism>
<evidence type="ECO:0000256" key="8">
    <source>
        <dbReference type="ARBA" id="ARBA00022840"/>
    </source>
</evidence>
<dbReference type="EC" id="3.1.-.-" evidence="10 11"/>
<comment type="similarity">
    <text evidence="10 11">Belongs to the helicase family. DinG subfamily. Type 2 sub-subfamily.</text>
</comment>
<keyword evidence="6 10" id="KW-0378">Hydrolase</keyword>
<gene>
    <name evidence="10 11" type="primary">dinG</name>
    <name evidence="14" type="ORF">PL11_009135</name>
</gene>
<dbReference type="InterPro" id="IPR014013">
    <property type="entry name" value="Helic_SF1/SF2_ATP-bd_DinG/Rad3"/>
</dbReference>
<evidence type="ECO:0000256" key="7">
    <source>
        <dbReference type="ARBA" id="ARBA00022839"/>
    </source>
</evidence>
<evidence type="ECO:0000256" key="11">
    <source>
        <dbReference type="RuleBase" id="RU364106"/>
    </source>
</evidence>
<name>A0A1S6QKF5_9LACO</name>
<dbReference type="InterPro" id="IPR013520">
    <property type="entry name" value="Ribonucl_H"/>
</dbReference>
<dbReference type="GO" id="GO:0003677">
    <property type="term" value="F:DNA binding"/>
    <property type="evidence" value="ECO:0007669"/>
    <property type="project" value="InterPro"/>
</dbReference>
<evidence type="ECO:0000259" key="13">
    <source>
        <dbReference type="PROSITE" id="PS51193"/>
    </source>
</evidence>
<dbReference type="InterPro" id="IPR006555">
    <property type="entry name" value="ATP-dep_Helicase_C"/>
</dbReference>
<keyword evidence="3" id="KW-0235">DNA replication</keyword>
<dbReference type="SMART" id="SM00491">
    <property type="entry name" value="HELICc2"/>
    <property type="match status" value="1"/>
</dbReference>
<evidence type="ECO:0000256" key="10">
    <source>
        <dbReference type="HAMAP-Rule" id="MF_02206"/>
    </source>
</evidence>
<feature type="binding site" evidence="10">
    <location>
        <begin position="289"/>
        <end position="296"/>
    </location>
    <ligand>
        <name>ATP</name>
        <dbReference type="ChEBI" id="CHEBI:30616"/>
    </ligand>
</feature>
<dbReference type="CDD" id="cd06127">
    <property type="entry name" value="DEDDh"/>
    <property type="match status" value="1"/>
</dbReference>
<feature type="domain" description="Helicase ATP-binding" evidence="13">
    <location>
        <begin position="249"/>
        <end position="522"/>
    </location>
</feature>
<dbReference type="InterPro" id="IPR012337">
    <property type="entry name" value="RNaseH-like_sf"/>
</dbReference>
<dbReference type="SUPFAM" id="SSF53098">
    <property type="entry name" value="Ribonuclease H-like"/>
    <property type="match status" value="1"/>
</dbReference>
<dbReference type="Gene3D" id="3.30.420.10">
    <property type="entry name" value="Ribonuclease H-like superfamily/Ribonuclease H"/>
    <property type="match status" value="1"/>
</dbReference>
<dbReference type="InterPro" id="IPR036397">
    <property type="entry name" value="RNaseH_sf"/>
</dbReference>
<dbReference type="GO" id="GO:0005524">
    <property type="term" value="F:ATP binding"/>
    <property type="evidence" value="ECO:0007669"/>
    <property type="project" value="UniProtKB-UniRule"/>
</dbReference>
<evidence type="ECO:0000256" key="3">
    <source>
        <dbReference type="ARBA" id="ARBA00022705"/>
    </source>
</evidence>
<dbReference type="GO" id="GO:0045004">
    <property type="term" value="P:DNA replication proofreading"/>
    <property type="evidence" value="ECO:0007669"/>
    <property type="project" value="TreeGrafter"/>
</dbReference>
<dbReference type="InterPro" id="IPR006054">
    <property type="entry name" value="DnaQ"/>
</dbReference>
<dbReference type="InterPro" id="IPR011545">
    <property type="entry name" value="DEAD/DEAH_box_helicase_dom"/>
</dbReference>
<keyword evidence="9" id="KW-0239">DNA-directed DNA polymerase</keyword>
<dbReference type="eggNOG" id="COG1199">
    <property type="taxonomic scope" value="Bacteria"/>
</dbReference>
<dbReference type="Pfam" id="PF00270">
    <property type="entry name" value="DEAD"/>
    <property type="match status" value="1"/>
</dbReference>
<dbReference type="EMBL" id="CP018906">
    <property type="protein sequence ID" value="AQW22070.1"/>
    <property type="molecule type" value="Genomic_DNA"/>
</dbReference>
<dbReference type="NCBIfam" id="TIGR00573">
    <property type="entry name" value="dnaq"/>
    <property type="match status" value="1"/>
</dbReference>
<dbReference type="GO" id="GO:0004386">
    <property type="term" value="F:helicase activity"/>
    <property type="evidence" value="ECO:0007669"/>
    <property type="project" value="InterPro"/>
</dbReference>
<evidence type="ECO:0000313" key="15">
    <source>
        <dbReference type="Proteomes" id="UP000030361"/>
    </source>
</evidence>
<feature type="coiled-coil region" evidence="12">
    <location>
        <begin position="582"/>
        <end position="624"/>
    </location>
</feature>
<accession>A0A1S6QKF5</accession>
<dbReference type="eggNOG" id="COG0847">
    <property type="taxonomic scope" value="Bacteria"/>
</dbReference>
<proteinExistence type="inferred from homology"/>
<dbReference type="NCBIfam" id="TIGR01407">
    <property type="entry name" value="dinG_rel"/>
    <property type="match status" value="1"/>
</dbReference>
<reference evidence="14 15" key="1">
    <citation type="journal article" date="2015" name="Genome Announc.">
        <title>Genome Sequence of Lactobacillus curieae CCTCC M 2011381T, a Novel Producer of Gamma-aminobutyric Acid.</title>
        <authorList>
            <person name="Wang Y."/>
            <person name="Wang Y."/>
            <person name="Lang C."/>
            <person name="Wei D."/>
            <person name="Xu P."/>
            <person name="Xie J."/>
        </authorList>
    </citation>
    <scope>NUCLEOTIDE SEQUENCE [LARGE SCALE GENOMIC DNA]</scope>
    <source>
        <strain evidence="14 15">CCTCC M 2011381</strain>
    </source>
</reference>
<dbReference type="SUPFAM" id="SSF52540">
    <property type="entry name" value="P-loop containing nucleoside triphosphate hydrolases"/>
    <property type="match status" value="2"/>
</dbReference>
<dbReference type="PANTHER" id="PTHR30231">
    <property type="entry name" value="DNA POLYMERASE III SUBUNIT EPSILON"/>
    <property type="match status" value="1"/>
</dbReference>
<evidence type="ECO:0000256" key="12">
    <source>
        <dbReference type="SAM" id="Coils"/>
    </source>
</evidence>